<dbReference type="Pfam" id="PF12874">
    <property type="entry name" value="zf-met"/>
    <property type="match status" value="1"/>
</dbReference>
<organism evidence="11 12">
    <name type="scientific">Tropilaelaps mercedesae</name>
    <dbReference type="NCBI Taxonomy" id="418985"/>
    <lineage>
        <taxon>Eukaryota</taxon>
        <taxon>Metazoa</taxon>
        <taxon>Ecdysozoa</taxon>
        <taxon>Arthropoda</taxon>
        <taxon>Chelicerata</taxon>
        <taxon>Arachnida</taxon>
        <taxon>Acari</taxon>
        <taxon>Parasitiformes</taxon>
        <taxon>Mesostigmata</taxon>
        <taxon>Gamasina</taxon>
        <taxon>Dermanyssoidea</taxon>
        <taxon>Laelapidae</taxon>
        <taxon>Tropilaelaps</taxon>
    </lineage>
</organism>
<evidence type="ECO:0000259" key="10">
    <source>
        <dbReference type="PROSITE" id="PS50157"/>
    </source>
</evidence>
<dbReference type="STRING" id="418985.A0A1V9XVF4"/>
<comment type="subcellular location">
    <subcellularLocation>
        <location evidence="1">Nucleus</location>
    </subcellularLocation>
</comment>
<evidence type="ECO:0000256" key="3">
    <source>
        <dbReference type="ARBA" id="ARBA00022737"/>
    </source>
</evidence>
<dbReference type="EMBL" id="MNPL01003463">
    <property type="protein sequence ID" value="OQR77487.1"/>
    <property type="molecule type" value="Genomic_DNA"/>
</dbReference>
<evidence type="ECO:0000256" key="4">
    <source>
        <dbReference type="ARBA" id="ARBA00022771"/>
    </source>
</evidence>
<evidence type="ECO:0000313" key="11">
    <source>
        <dbReference type="EMBL" id="OQR77487.1"/>
    </source>
</evidence>
<name>A0A1V9XVF4_9ACAR</name>
<dbReference type="InterPro" id="IPR013087">
    <property type="entry name" value="Znf_C2H2_type"/>
</dbReference>
<dbReference type="GO" id="GO:0005634">
    <property type="term" value="C:nucleus"/>
    <property type="evidence" value="ECO:0007669"/>
    <property type="project" value="UniProtKB-SubCell"/>
</dbReference>
<keyword evidence="3" id="KW-0677">Repeat</keyword>
<gene>
    <name evidence="11" type="ORF">BIW11_00433</name>
</gene>
<feature type="compositionally biased region" description="Basic and acidic residues" evidence="9">
    <location>
        <begin position="99"/>
        <end position="109"/>
    </location>
</feature>
<dbReference type="InParanoid" id="A0A1V9XVF4"/>
<comment type="caution">
    <text evidence="11">The sequence shown here is derived from an EMBL/GenBank/DDBJ whole genome shotgun (WGS) entry which is preliminary data.</text>
</comment>
<protein>
    <submittedName>
        <fullName evidence="11">Zinc finger protein-like</fullName>
    </submittedName>
</protein>
<proteinExistence type="inferred from homology"/>
<feature type="region of interest" description="Disordered" evidence="9">
    <location>
        <begin position="89"/>
        <end position="109"/>
    </location>
</feature>
<dbReference type="AlphaFoldDB" id="A0A1V9XVF4"/>
<dbReference type="SMART" id="SM00355">
    <property type="entry name" value="ZnF_C2H2"/>
    <property type="match status" value="3"/>
</dbReference>
<evidence type="ECO:0000313" key="12">
    <source>
        <dbReference type="Proteomes" id="UP000192247"/>
    </source>
</evidence>
<keyword evidence="2" id="KW-0479">Metal-binding</keyword>
<evidence type="ECO:0000256" key="1">
    <source>
        <dbReference type="ARBA" id="ARBA00004123"/>
    </source>
</evidence>
<keyword evidence="6" id="KW-0539">Nucleus</keyword>
<dbReference type="InterPro" id="IPR050527">
    <property type="entry name" value="Snail/Krueppel_Znf"/>
</dbReference>
<dbReference type="PROSITE" id="PS00028">
    <property type="entry name" value="ZINC_FINGER_C2H2_1"/>
    <property type="match status" value="2"/>
</dbReference>
<evidence type="ECO:0000256" key="5">
    <source>
        <dbReference type="ARBA" id="ARBA00022833"/>
    </source>
</evidence>
<comment type="similarity">
    <text evidence="7">Belongs to the snail C2H2-type zinc-finger protein family.</text>
</comment>
<feature type="domain" description="C2H2-type" evidence="10">
    <location>
        <begin position="191"/>
        <end position="219"/>
    </location>
</feature>
<evidence type="ECO:0000256" key="7">
    <source>
        <dbReference type="ARBA" id="ARBA00037948"/>
    </source>
</evidence>
<keyword evidence="5" id="KW-0862">Zinc</keyword>
<dbReference type="GO" id="GO:0000978">
    <property type="term" value="F:RNA polymerase II cis-regulatory region sequence-specific DNA binding"/>
    <property type="evidence" value="ECO:0007669"/>
    <property type="project" value="TreeGrafter"/>
</dbReference>
<evidence type="ECO:0000256" key="6">
    <source>
        <dbReference type="ARBA" id="ARBA00023242"/>
    </source>
</evidence>
<dbReference type="GO" id="GO:0008270">
    <property type="term" value="F:zinc ion binding"/>
    <property type="evidence" value="ECO:0007669"/>
    <property type="project" value="UniProtKB-KW"/>
</dbReference>
<dbReference type="SUPFAM" id="SSF57667">
    <property type="entry name" value="beta-beta-alpha zinc fingers"/>
    <property type="match status" value="1"/>
</dbReference>
<dbReference type="PROSITE" id="PS50157">
    <property type="entry name" value="ZINC_FINGER_C2H2_2"/>
    <property type="match status" value="2"/>
</dbReference>
<accession>A0A1V9XVF4</accession>
<keyword evidence="12" id="KW-1185">Reference proteome</keyword>
<dbReference type="Proteomes" id="UP000192247">
    <property type="component" value="Unassembled WGS sequence"/>
</dbReference>
<evidence type="ECO:0000256" key="9">
    <source>
        <dbReference type="SAM" id="MobiDB-lite"/>
    </source>
</evidence>
<feature type="compositionally biased region" description="Polar residues" evidence="9">
    <location>
        <begin position="89"/>
        <end position="98"/>
    </location>
</feature>
<dbReference type="InterPro" id="IPR036236">
    <property type="entry name" value="Znf_C2H2_sf"/>
</dbReference>
<dbReference type="PANTHER" id="PTHR24388">
    <property type="entry name" value="ZINC FINGER PROTEIN"/>
    <property type="match status" value="1"/>
</dbReference>
<reference evidence="11 12" key="1">
    <citation type="journal article" date="2017" name="Gigascience">
        <title>Draft genome of the honey bee ectoparasitic mite, Tropilaelaps mercedesae, is shaped by the parasitic life history.</title>
        <authorList>
            <person name="Dong X."/>
            <person name="Armstrong S.D."/>
            <person name="Xia D."/>
            <person name="Makepeace B.L."/>
            <person name="Darby A.C."/>
            <person name="Kadowaki T."/>
        </authorList>
    </citation>
    <scope>NUCLEOTIDE SEQUENCE [LARGE SCALE GENOMIC DNA]</scope>
    <source>
        <strain evidence="11">Wuxi-XJTLU</strain>
    </source>
</reference>
<keyword evidence="4 8" id="KW-0863">Zinc-finger</keyword>
<feature type="domain" description="C2H2-type" evidence="10">
    <location>
        <begin position="162"/>
        <end position="190"/>
    </location>
</feature>
<dbReference type="GO" id="GO:0000981">
    <property type="term" value="F:DNA-binding transcription factor activity, RNA polymerase II-specific"/>
    <property type="evidence" value="ECO:0007669"/>
    <property type="project" value="TreeGrafter"/>
</dbReference>
<dbReference type="Gene3D" id="3.30.160.60">
    <property type="entry name" value="Classic Zinc Finger"/>
    <property type="match status" value="2"/>
</dbReference>
<evidence type="ECO:0000256" key="2">
    <source>
        <dbReference type="ARBA" id="ARBA00022723"/>
    </source>
</evidence>
<dbReference type="PANTHER" id="PTHR24388:SF54">
    <property type="entry name" value="PROTEIN ESCARGOT"/>
    <property type="match status" value="1"/>
</dbReference>
<evidence type="ECO:0000256" key="8">
    <source>
        <dbReference type="PROSITE-ProRule" id="PRU00042"/>
    </source>
</evidence>
<dbReference type="FunFam" id="3.30.160.60:FF:000446">
    <property type="entry name" value="Zinc finger protein"/>
    <property type="match status" value="1"/>
</dbReference>
<sequence>MIIEDVCSVAPLACDGEKGCNGGEEDDDGIIVWCNSPAITTIRPKSQQRGRLRRGADGNRVPVDKASSSFCRVKRERLQSATSLRCTEQAVQTPSAQPNDEKKLAQSVDKDDRKFNSTLHCVGGGRQTDGVYYCALCDYQHKLYTTIRDHYYRLHAMSPPSLRCTLCSKIFLRSERLQDHIRAKHTGEKPYECRICEKSFASSAARAMHVKSAHRGRHPLNS</sequence>
<dbReference type="OrthoDB" id="6735276at2759"/>